<keyword evidence="1 2" id="KW-0175">Coiled coil</keyword>
<evidence type="ECO:0000256" key="2">
    <source>
        <dbReference type="SAM" id="Coils"/>
    </source>
</evidence>
<comment type="caution">
    <text evidence="5">The sequence shown here is derived from an EMBL/GenBank/DDBJ whole genome shotgun (WGS) entry which is preliminary data.</text>
</comment>
<organism evidence="5 6">
    <name type="scientific">Pyxicephalus adspersus</name>
    <name type="common">African bullfrog</name>
    <dbReference type="NCBI Taxonomy" id="30357"/>
    <lineage>
        <taxon>Eukaryota</taxon>
        <taxon>Metazoa</taxon>
        <taxon>Chordata</taxon>
        <taxon>Craniata</taxon>
        <taxon>Vertebrata</taxon>
        <taxon>Euteleostomi</taxon>
        <taxon>Amphibia</taxon>
        <taxon>Batrachia</taxon>
        <taxon>Anura</taxon>
        <taxon>Neobatrachia</taxon>
        <taxon>Ranoidea</taxon>
        <taxon>Pyxicephalidae</taxon>
        <taxon>Pyxicephalinae</taxon>
        <taxon>Pyxicephalus</taxon>
    </lineage>
</organism>
<dbReference type="AlphaFoldDB" id="A0AAV3ANQ2"/>
<dbReference type="PANTHER" id="PTHR15705:SF1">
    <property type="entry name" value="RIKEN CDNA 9330159F19 GENE"/>
    <property type="match status" value="1"/>
</dbReference>
<dbReference type="EMBL" id="DYDO01000004">
    <property type="protein sequence ID" value="DBA26645.1"/>
    <property type="molecule type" value="Genomic_DNA"/>
</dbReference>
<dbReference type="Pfam" id="PF14818">
    <property type="entry name" value="SOGA1-2-like_CC"/>
    <property type="match status" value="1"/>
</dbReference>
<sequence>MELKRQLENTERNWKVEKKELLERFDNERKEWECQWKLMQKKIEELYQEVKLRREKNMNGDDGDIEERFLQFSVPPQIEPTKPINLERQNHMVCTGPDRNSKPLVNSCPRSNKENTAELKLLDKKLEVRKSESENWLAQRMSKTENDTLNDALREIARVSEELCKYQEEIRTKTNCKRTVPDPDDMDFKKKLHIKSDRNAVYSSKVSKVKQKDNISSTASPQAKASNFTLNSKIGALPLEAQDSNLPSWDFSLDLPNSVFPDIHKKPVNNIDQFCNASKNQTSYFNQDTYNDGLCHVQWLCDIGGLEEMSLTEALFNNLTDVSSLTPEMNKQNASVSRNHHLHSIELYPDMITVEHSTGGSGYSYVNTIKNGKLAAKIDEFNRIVFRTGKGNSFTDESLDEPLALEEKPSSFLQYECPTTENTIQPVMVPNTSEQVCSNNSLHKPVKTEKTSTPPLGQTAGPLNTSSYQNVLQEHNWKGINLSGRPRSADSRSNYGVVEKLLKSYETKTAASFCSSKKSQSKWSQSDFLLTDKNSETLSQCLEMLHLEQTAKVLKNDIHWQPRQDTMSFKLPESSLTKSSDGKGFSRPARPANQRPPSRWASARSPTIAPTGRRATH</sequence>
<keyword evidence="6" id="KW-1185">Reference proteome</keyword>
<feature type="coiled-coil region" evidence="2">
    <location>
        <begin position="4"/>
        <end position="49"/>
    </location>
</feature>
<name>A0AAV3ANQ2_PYXAD</name>
<dbReference type="PANTHER" id="PTHR15705">
    <property type="entry name" value="MCG7194, ISOFORM CRA_A"/>
    <property type="match status" value="1"/>
</dbReference>
<proteinExistence type="predicted"/>
<reference evidence="5" key="1">
    <citation type="thesis" date="2020" institute="ProQuest LLC" country="789 East Eisenhower Parkway, Ann Arbor, MI, USA">
        <title>Comparative Genomics and Chromosome Evolution.</title>
        <authorList>
            <person name="Mudd A.B."/>
        </authorList>
    </citation>
    <scope>NUCLEOTIDE SEQUENCE</scope>
    <source>
        <strain evidence="5">1538</strain>
        <tissue evidence="5">Blood</tissue>
    </source>
</reference>
<evidence type="ECO:0000313" key="5">
    <source>
        <dbReference type="EMBL" id="DBA26645.1"/>
    </source>
</evidence>
<evidence type="ECO:0000313" key="6">
    <source>
        <dbReference type="Proteomes" id="UP001181693"/>
    </source>
</evidence>
<gene>
    <name evidence="5" type="ORF">GDO54_010884</name>
</gene>
<feature type="region of interest" description="Disordered" evidence="3">
    <location>
        <begin position="565"/>
        <end position="617"/>
    </location>
</feature>
<feature type="domain" description="SOGA 1/2-like coiled-coil" evidence="4">
    <location>
        <begin position="1"/>
        <end position="54"/>
    </location>
</feature>
<evidence type="ECO:0000259" key="4">
    <source>
        <dbReference type="Pfam" id="PF14818"/>
    </source>
</evidence>
<evidence type="ECO:0000256" key="1">
    <source>
        <dbReference type="ARBA" id="ARBA00023054"/>
    </source>
</evidence>
<dbReference type="InterPro" id="IPR027882">
    <property type="entry name" value="SOGA1/2-like_CC"/>
</dbReference>
<accession>A0AAV3ANQ2</accession>
<dbReference type="Proteomes" id="UP001181693">
    <property type="component" value="Unassembled WGS sequence"/>
</dbReference>
<evidence type="ECO:0000256" key="3">
    <source>
        <dbReference type="SAM" id="MobiDB-lite"/>
    </source>
</evidence>
<protein>
    <recommendedName>
        <fullName evidence="4">SOGA 1/2-like coiled-coil domain-containing protein</fullName>
    </recommendedName>
</protein>